<evidence type="ECO:0000256" key="7">
    <source>
        <dbReference type="ARBA" id="ARBA00041375"/>
    </source>
</evidence>
<reference evidence="8" key="2">
    <citation type="submission" date="2025-08" db="UniProtKB">
        <authorList>
            <consortium name="Ensembl"/>
        </authorList>
    </citation>
    <scope>IDENTIFICATION</scope>
</reference>
<dbReference type="GO" id="GO:0005762">
    <property type="term" value="C:mitochondrial large ribosomal subunit"/>
    <property type="evidence" value="ECO:0007669"/>
    <property type="project" value="TreeGrafter"/>
</dbReference>
<evidence type="ECO:0000313" key="9">
    <source>
        <dbReference type="Proteomes" id="UP000007875"/>
    </source>
</evidence>
<dbReference type="AlphaFoldDB" id="H2Y9C9"/>
<accession>H2Y9C9</accession>
<protein>
    <recommendedName>
        <fullName evidence="6">Large ribosomal subunit protein uL23m</fullName>
    </recommendedName>
    <alternativeName>
        <fullName evidence="7">39S ribosomal protein L23, mitochondrial</fullName>
    </alternativeName>
</protein>
<dbReference type="FunCoup" id="H2Y9C9">
    <property type="interactions" value="33"/>
</dbReference>
<dbReference type="GO" id="GO:0003735">
    <property type="term" value="F:structural constituent of ribosome"/>
    <property type="evidence" value="ECO:0007669"/>
    <property type="project" value="InterPro"/>
</dbReference>
<evidence type="ECO:0000256" key="4">
    <source>
        <dbReference type="ARBA" id="ARBA00023128"/>
    </source>
</evidence>
<comment type="subcellular location">
    <subcellularLocation>
        <location evidence="1">Mitochondrion</location>
    </subcellularLocation>
</comment>
<name>H2Y9C9_CIOSA</name>
<reference evidence="8" key="3">
    <citation type="submission" date="2025-09" db="UniProtKB">
        <authorList>
            <consortium name="Ensembl"/>
        </authorList>
    </citation>
    <scope>IDENTIFICATION</scope>
</reference>
<dbReference type="InterPro" id="IPR013025">
    <property type="entry name" value="Ribosomal_uL23-like"/>
</dbReference>
<keyword evidence="5" id="KW-0687">Ribonucleoprotein</keyword>
<dbReference type="GO" id="GO:0032543">
    <property type="term" value="P:mitochondrial translation"/>
    <property type="evidence" value="ECO:0007669"/>
    <property type="project" value="TreeGrafter"/>
</dbReference>
<dbReference type="Proteomes" id="UP000007875">
    <property type="component" value="Unassembled WGS sequence"/>
</dbReference>
<evidence type="ECO:0000256" key="1">
    <source>
        <dbReference type="ARBA" id="ARBA00004173"/>
    </source>
</evidence>
<dbReference type="OMA" id="KDICNND"/>
<evidence type="ECO:0000256" key="5">
    <source>
        <dbReference type="ARBA" id="ARBA00023274"/>
    </source>
</evidence>
<sequence>MDRFPLHYDGAPQRRIFIPEWYITMVKPRPEMPKNYVRFHVPADMTKYDVKEYLDKIYNVSVMSVHLSVVGYIRYRYQTPWKTDKYMWKFMEPWKIAHIYLGKNETFEFPDVLTKPADDLDDDDLSDASTQTKVEQYEQYSKYTASQKNEPEGLKNKVFFENKWL</sequence>
<evidence type="ECO:0000313" key="8">
    <source>
        <dbReference type="Ensembl" id="ENSCSAVP00000001927.1"/>
    </source>
</evidence>
<reference evidence="9" key="1">
    <citation type="submission" date="2003-08" db="EMBL/GenBank/DDBJ databases">
        <authorList>
            <person name="Birren B."/>
            <person name="Nusbaum C."/>
            <person name="Abebe A."/>
            <person name="Abouelleil A."/>
            <person name="Adekoya E."/>
            <person name="Ait-zahra M."/>
            <person name="Allen N."/>
            <person name="Allen T."/>
            <person name="An P."/>
            <person name="Anderson M."/>
            <person name="Anderson S."/>
            <person name="Arachchi H."/>
            <person name="Armbruster J."/>
            <person name="Bachantsang P."/>
            <person name="Baldwin J."/>
            <person name="Barry A."/>
            <person name="Bayul T."/>
            <person name="Blitshsteyn B."/>
            <person name="Bloom T."/>
            <person name="Blye J."/>
            <person name="Boguslavskiy L."/>
            <person name="Borowsky M."/>
            <person name="Boukhgalter B."/>
            <person name="Brunache A."/>
            <person name="Butler J."/>
            <person name="Calixte N."/>
            <person name="Calvo S."/>
            <person name="Camarata J."/>
            <person name="Campo K."/>
            <person name="Chang J."/>
            <person name="Cheshatsang Y."/>
            <person name="Citroen M."/>
            <person name="Collymore A."/>
            <person name="Considine T."/>
            <person name="Cook A."/>
            <person name="Cooke P."/>
            <person name="Corum B."/>
            <person name="Cuomo C."/>
            <person name="David R."/>
            <person name="Dawoe T."/>
            <person name="Degray S."/>
            <person name="Dodge S."/>
            <person name="Dooley K."/>
            <person name="Dorje P."/>
            <person name="Dorjee K."/>
            <person name="Dorris L."/>
            <person name="Duffey N."/>
            <person name="Dupes A."/>
            <person name="Elkins T."/>
            <person name="Engels R."/>
            <person name="Erickson J."/>
            <person name="Farina A."/>
            <person name="Faro S."/>
            <person name="Ferreira P."/>
            <person name="Fischer H."/>
            <person name="Fitzgerald M."/>
            <person name="Foley K."/>
            <person name="Gage D."/>
            <person name="Galagan J."/>
            <person name="Gearin G."/>
            <person name="Gnerre S."/>
            <person name="Gnirke A."/>
            <person name="Goyette A."/>
            <person name="Graham J."/>
            <person name="Grandbois E."/>
            <person name="Gyaltsen K."/>
            <person name="Hafez N."/>
            <person name="Hagopian D."/>
            <person name="Hagos B."/>
            <person name="Hall J."/>
            <person name="Hatcher B."/>
            <person name="Heller A."/>
            <person name="Higgins H."/>
            <person name="Honan T."/>
            <person name="Horn A."/>
            <person name="Houde N."/>
            <person name="Hughes L."/>
            <person name="Hulme W."/>
            <person name="Husby E."/>
            <person name="Iliev I."/>
            <person name="Jaffe D."/>
            <person name="Jones C."/>
            <person name="Kamal M."/>
            <person name="Kamat A."/>
            <person name="Kamvysselis M."/>
            <person name="Karlsson E."/>
            <person name="Kells C."/>
            <person name="Kieu A."/>
            <person name="Kisner P."/>
            <person name="Kodira C."/>
            <person name="Kulbokas E."/>
            <person name="Labutti K."/>
            <person name="Lama D."/>
            <person name="Landers T."/>
            <person name="Leger J."/>
            <person name="Levine S."/>
            <person name="Lewis D."/>
            <person name="Lewis T."/>
            <person name="Lindblad-toh K."/>
            <person name="Liu X."/>
            <person name="Lokyitsang T."/>
            <person name="Lokyitsang Y."/>
            <person name="Lucien O."/>
            <person name="Lui A."/>
            <person name="Ma L.J."/>
            <person name="Mabbitt R."/>
            <person name="Macdonald J."/>
            <person name="Maclean C."/>
            <person name="Major J."/>
            <person name="Manning J."/>
            <person name="Marabella R."/>
            <person name="Maru K."/>
            <person name="Matthews C."/>
            <person name="Mauceli E."/>
            <person name="Mccarthy M."/>
            <person name="Mcdonough S."/>
            <person name="Mcghee T."/>
            <person name="Meldrim J."/>
            <person name="Meneus L."/>
            <person name="Mesirov J."/>
            <person name="Mihalev A."/>
            <person name="Mihova T."/>
            <person name="Mikkelsen T."/>
            <person name="Mlenga V."/>
            <person name="Moru K."/>
            <person name="Mozes J."/>
            <person name="Mulrain L."/>
            <person name="Munson G."/>
            <person name="Naylor J."/>
            <person name="Newes C."/>
            <person name="Nguyen C."/>
            <person name="Nguyen N."/>
            <person name="Nguyen T."/>
            <person name="Nicol R."/>
            <person name="Nielsen C."/>
            <person name="Nizzari M."/>
            <person name="Norbu C."/>
            <person name="Norbu N."/>
            <person name="O'donnell P."/>
            <person name="Okoawo O."/>
            <person name="O'leary S."/>
            <person name="Omotosho B."/>
            <person name="O'neill K."/>
            <person name="Osman S."/>
            <person name="Parker S."/>
            <person name="Perrin D."/>
            <person name="Phunkhang P."/>
            <person name="Piqani B."/>
            <person name="Purcell S."/>
            <person name="Rachupka T."/>
            <person name="Ramasamy U."/>
            <person name="Rameau R."/>
            <person name="Ray V."/>
            <person name="Raymond C."/>
            <person name="Retta R."/>
            <person name="Richardson S."/>
            <person name="Rise C."/>
            <person name="Rodriguez J."/>
            <person name="Rogers J."/>
            <person name="Rogov P."/>
            <person name="Rutman M."/>
            <person name="Schupbach R."/>
            <person name="Seaman C."/>
            <person name="Settipalli S."/>
            <person name="Sharpe T."/>
            <person name="Sheridan J."/>
            <person name="Sherpa N."/>
            <person name="Shi J."/>
            <person name="Smirnov S."/>
            <person name="Smith C."/>
            <person name="Sougnez C."/>
            <person name="Spencer B."/>
            <person name="Stalker J."/>
            <person name="Stange-thomann N."/>
            <person name="Stavropoulos S."/>
            <person name="Stetson K."/>
            <person name="Stone C."/>
            <person name="Stone S."/>
            <person name="Stubbs M."/>
            <person name="Talamas J."/>
            <person name="Tchuinga P."/>
            <person name="Tenzing P."/>
            <person name="Tesfaye S."/>
            <person name="Theodore J."/>
            <person name="Thoulutsang Y."/>
            <person name="Topham K."/>
            <person name="Towey S."/>
            <person name="Tsamla T."/>
            <person name="Tsomo N."/>
            <person name="Vallee D."/>
            <person name="Vassiliev H."/>
            <person name="Venkataraman V."/>
            <person name="Vinson J."/>
            <person name="Vo A."/>
            <person name="Wade C."/>
            <person name="Wang S."/>
            <person name="Wangchuk T."/>
            <person name="Wangdi T."/>
            <person name="Whittaker C."/>
            <person name="Wilkinson J."/>
            <person name="Wu Y."/>
            <person name="Wyman D."/>
            <person name="Yadav S."/>
            <person name="Yang S."/>
            <person name="Yang X."/>
            <person name="Yeager S."/>
            <person name="Yee E."/>
            <person name="Young G."/>
            <person name="Zainoun J."/>
            <person name="Zembeck L."/>
            <person name="Zimmer A."/>
            <person name="Zody M."/>
            <person name="Lander E."/>
        </authorList>
    </citation>
    <scope>NUCLEOTIDE SEQUENCE [LARGE SCALE GENOMIC DNA]</scope>
</reference>
<keyword evidence="4" id="KW-0496">Mitochondrion</keyword>
<evidence type="ECO:0000256" key="6">
    <source>
        <dbReference type="ARBA" id="ARBA00039977"/>
    </source>
</evidence>
<dbReference type="PANTHER" id="PTHR12059:SF5">
    <property type="entry name" value="LARGE RIBOSOMAL SUBUNIT PROTEIN UL23M"/>
    <property type="match status" value="1"/>
</dbReference>
<keyword evidence="9" id="KW-1185">Reference proteome</keyword>
<dbReference type="SUPFAM" id="SSF54189">
    <property type="entry name" value="Ribosomal proteins S24e, L23 and L15e"/>
    <property type="match status" value="1"/>
</dbReference>
<dbReference type="InParanoid" id="H2Y9C9"/>
<keyword evidence="3" id="KW-0689">Ribosomal protein</keyword>
<proteinExistence type="inferred from homology"/>
<dbReference type="InterPro" id="IPR012677">
    <property type="entry name" value="Nucleotide-bd_a/b_plait_sf"/>
</dbReference>
<organism evidence="8 9">
    <name type="scientific">Ciona savignyi</name>
    <name type="common">Pacific transparent sea squirt</name>
    <dbReference type="NCBI Taxonomy" id="51511"/>
    <lineage>
        <taxon>Eukaryota</taxon>
        <taxon>Metazoa</taxon>
        <taxon>Chordata</taxon>
        <taxon>Tunicata</taxon>
        <taxon>Ascidiacea</taxon>
        <taxon>Phlebobranchia</taxon>
        <taxon>Cionidae</taxon>
        <taxon>Ciona</taxon>
    </lineage>
</organism>
<dbReference type="eggNOG" id="KOG4089">
    <property type="taxonomic scope" value="Eukaryota"/>
</dbReference>
<dbReference type="GeneTree" id="ENSGT00940000172901"/>
<dbReference type="FunFam" id="3.30.70.330:FF:000284">
    <property type="entry name" value="39S ribosomal protein L23, mitochondrial"/>
    <property type="match status" value="1"/>
</dbReference>
<dbReference type="STRING" id="51511.ENSCSAVP00000001927"/>
<dbReference type="Ensembl" id="ENSCSAVT00000001961.1">
    <property type="protein sequence ID" value="ENSCSAVP00000001927.1"/>
    <property type="gene ID" value="ENSCSAVG00000001123.1"/>
</dbReference>
<dbReference type="InterPro" id="IPR012678">
    <property type="entry name" value="Ribosomal_uL23/eL15/eS24_sf"/>
</dbReference>
<dbReference type="PANTHER" id="PTHR12059">
    <property type="entry name" value="RIBOSOMAL PROTEIN L23-RELATED"/>
    <property type="match status" value="1"/>
</dbReference>
<comment type="similarity">
    <text evidence="2">Belongs to the universal ribosomal protein uL23 family.</text>
</comment>
<evidence type="ECO:0000256" key="3">
    <source>
        <dbReference type="ARBA" id="ARBA00022980"/>
    </source>
</evidence>
<evidence type="ECO:0000256" key="2">
    <source>
        <dbReference type="ARBA" id="ARBA00006700"/>
    </source>
</evidence>
<dbReference type="HOGENOM" id="CLU_103097_1_1_1"/>
<dbReference type="Pfam" id="PF00276">
    <property type="entry name" value="Ribosomal_L23"/>
    <property type="match status" value="1"/>
</dbReference>
<dbReference type="Gene3D" id="3.30.70.330">
    <property type="match status" value="1"/>
</dbReference>